<feature type="transmembrane region" description="Helical" evidence="1">
    <location>
        <begin position="6"/>
        <end position="26"/>
    </location>
</feature>
<evidence type="ECO:0000313" key="3">
    <source>
        <dbReference type="Proteomes" id="UP001286456"/>
    </source>
</evidence>
<reference evidence="2" key="2">
    <citation type="submission" date="2023-06" db="EMBL/GenBank/DDBJ databases">
        <authorList>
            <consortium name="Lawrence Berkeley National Laboratory"/>
            <person name="Haridas S."/>
            <person name="Hensen N."/>
            <person name="Bonometti L."/>
            <person name="Westerberg I."/>
            <person name="Brannstrom I.O."/>
            <person name="Guillou S."/>
            <person name="Cros-Aarteil S."/>
            <person name="Calhoun S."/>
            <person name="Kuo A."/>
            <person name="Mondo S."/>
            <person name="Pangilinan J."/>
            <person name="Riley R."/>
            <person name="Labutti K."/>
            <person name="Andreopoulos B."/>
            <person name="Lipzen A."/>
            <person name="Chen C."/>
            <person name="Yanf M."/>
            <person name="Daum C."/>
            <person name="Ng V."/>
            <person name="Clum A."/>
            <person name="Steindorff A."/>
            <person name="Ohm R."/>
            <person name="Martin F."/>
            <person name="Silar P."/>
            <person name="Natvig D."/>
            <person name="Lalanne C."/>
            <person name="Gautier V."/>
            <person name="Ament-Velasquez S.L."/>
            <person name="Kruys A."/>
            <person name="Hutchinson M.I."/>
            <person name="Powell A.J."/>
            <person name="Barry K."/>
            <person name="Miller A.N."/>
            <person name="Grigoriev I.V."/>
            <person name="Debuchy R."/>
            <person name="Gladieux P."/>
            <person name="Thoren M.H."/>
            <person name="Johannesson H."/>
        </authorList>
    </citation>
    <scope>NUCLEOTIDE SEQUENCE</scope>
    <source>
        <strain evidence="2">SMH4131-1</strain>
    </source>
</reference>
<feature type="transmembrane region" description="Helical" evidence="1">
    <location>
        <begin position="72"/>
        <end position="96"/>
    </location>
</feature>
<keyword evidence="1" id="KW-0812">Transmembrane</keyword>
<evidence type="ECO:0000256" key="1">
    <source>
        <dbReference type="SAM" id="Phobius"/>
    </source>
</evidence>
<feature type="transmembrane region" description="Helical" evidence="1">
    <location>
        <begin position="38"/>
        <end position="66"/>
    </location>
</feature>
<proteinExistence type="predicted"/>
<reference evidence="2" key="1">
    <citation type="journal article" date="2023" name="Mol. Phylogenet. Evol.">
        <title>Genome-scale phylogeny and comparative genomics of the fungal order Sordariales.</title>
        <authorList>
            <person name="Hensen N."/>
            <person name="Bonometti L."/>
            <person name="Westerberg I."/>
            <person name="Brannstrom I.O."/>
            <person name="Guillou S."/>
            <person name="Cros-Aarteil S."/>
            <person name="Calhoun S."/>
            <person name="Haridas S."/>
            <person name="Kuo A."/>
            <person name="Mondo S."/>
            <person name="Pangilinan J."/>
            <person name="Riley R."/>
            <person name="LaButti K."/>
            <person name="Andreopoulos B."/>
            <person name="Lipzen A."/>
            <person name="Chen C."/>
            <person name="Yan M."/>
            <person name="Daum C."/>
            <person name="Ng V."/>
            <person name="Clum A."/>
            <person name="Steindorff A."/>
            <person name="Ohm R.A."/>
            <person name="Martin F."/>
            <person name="Silar P."/>
            <person name="Natvig D.O."/>
            <person name="Lalanne C."/>
            <person name="Gautier V."/>
            <person name="Ament-Velasquez S.L."/>
            <person name="Kruys A."/>
            <person name="Hutchinson M.I."/>
            <person name="Powell A.J."/>
            <person name="Barry K."/>
            <person name="Miller A.N."/>
            <person name="Grigoriev I.V."/>
            <person name="Debuchy R."/>
            <person name="Gladieux P."/>
            <person name="Hiltunen Thoren M."/>
            <person name="Johannesson H."/>
        </authorList>
    </citation>
    <scope>NUCLEOTIDE SEQUENCE</scope>
    <source>
        <strain evidence="2">SMH4131-1</strain>
    </source>
</reference>
<comment type="caution">
    <text evidence="2">The sequence shown here is derived from an EMBL/GenBank/DDBJ whole genome shotgun (WGS) entry which is preliminary data.</text>
</comment>
<organism evidence="2 3">
    <name type="scientific">Cercophora scortea</name>
    <dbReference type="NCBI Taxonomy" id="314031"/>
    <lineage>
        <taxon>Eukaryota</taxon>
        <taxon>Fungi</taxon>
        <taxon>Dikarya</taxon>
        <taxon>Ascomycota</taxon>
        <taxon>Pezizomycotina</taxon>
        <taxon>Sordariomycetes</taxon>
        <taxon>Sordariomycetidae</taxon>
        <taxon>Sordariales</taxon>
        <taxon>Lasiosphaeriaceae</taxon>
        <taxon>Cercophora</taxon>
    </lineage>
</organism>
<gene>
    <name evidence="2" type="ORF">B0T19DRAFT_81718</name>
</gene>
<protein>
    <submittedName>
        <fullName evidence="2">Uncharacterized protein</fullName>
    </submittedName>
</protein>
<sequence>MVGGGFQSCVLFCFLGWIGGWVSTAGKDSEGSLLSRCSSLSFCFCFFPPFFFHAFYILALIIRFLVPSGLALPFACFTNFCYWFLFFFLAWLSFLLMI</sequence>
<name>A0AAE0MN31_9PEZI</name>
<keyword evidence="1" id="KW-1133">Transmembrane helix</keyword>
<accession>A0AAE0MN31</accession>
<dbReference type="AlphaFoldDB" id="A0AAE0MN31"/>
<keyword evidence="1" id="KW-0472">Membrane</keyword>
<dbReference type="EMBL" id="JAUEPO010000001">
    <property type="protein sequence ID" value="KAK3337743.1"/>
    <property type="molecule type" value="Genomic_DNA"/>
</dbReference>
<dbReference type="Proteomes" id="UP001286456">
    <property type="component" value="Unassembled WGS sequence"/>
</dbReference>
<evidence type="ECO:0000313" key="2">
    <source>
        <dbReference type="EMBL" id="KAK3337743.1"/>
    </source>
</evidence>
<keyword evidence="3" id="KW-1185">Reference proteome</keyword>